<protein>
    <submittedName>
        <fullName evidence="1">LAM_G_DOMAIN domain-containing protein</fullName>
    </submittedName>
</protein>
<sequence>MISPSCLAVPAHYADVLLKDKEYISVNLSNEFVETSVNGNTLSIRVRVCPNEGGREIKAIYGDGVEEPEIYVENDDWHQFNVADYAKLRSKASLLVATIGVEFGKELQRYFGLSFIPDGFVDFCLNKGSGATIIIDNDSNLHTFFPLDGYGVEYIFERKPNPMISLNISNHDLHQQFSVKVCWSVQFDPIEFANSRILAMKEASELFDDVLRVLSNQYGCGANDDDPDPYFLINNTRQCFRAKLDTKTFANIVISKFKVHGDKVGQKVFPLSDLKFGDLINYIETA</sequence>
<proteinExistence type="predicted"/>
<dbReference type="AlphaFoldDB" id="A0A5K3FM27"/>
<evidence type="ECO:0000313" key="1">
    <source>
        <dbReference type="WBParaSite" id="MCU_009385-RA"/>
    </source>
</evidence>
<reference evidence="1" key="1">
    <citation type="submission" date="2019-11" db="UniProtKB">
        <authorList>
            <consortium name="WormBaseParasite"/>
        </authorList>
    </citation>
    <scope>IDENTIFICATION</scope>
</reference>
<accession>A0A5K3FM27</accession>
<name>A0A5K3FM27_MESCO</name>
<dbReference type="WBParaSite" id="MCU_009385-RA">
    <property type="protein sequence ID" value="MCU_009385-RA"/>
    <property type="gene ID" value="MCU_009385"/>
</dbReference>
<organism evidence="1">
    <name type="scientific">Mesocestoides corti</name>
    <name type="common">Flatworm</name>
    <dbReference type="NCBI Taxonomy" id="53468"/>
    <lineage>
        <taxon>Eukaryota</taxon>
        <taxon>Metazoa</taxon>
        <taxon>Spiralia</taxon>
        <taxon>Lophotrochozoa</taxon>
        <taxon>Platyhelminthes</taxon>
        <taxon>Cestoda</taxon>
        <taxon>Eucestoda</taxon>
        <taxon>Cyclophyllidea</taxon>
        <taxon>Mesocestoididae</taxon>
        <taxon>Mesocestoides</taxon>
    </lineage>
</organism>